<gene>
    <name evidence="2" type="ORF">ATH84_10162</name>
    <name evidence="1" type="ORF">ATH84_104437</name>
</gene>
<evidence type="ECO:0000313" key="2">
    <source>
        <dbReference type="EMBL" id="REG46142.1"/>
    </source>
</evidence>
<dbReference type="SUPFAM" id="SSF46785">
    <property type="entry name" value="Winged helix' DNA-binding domain"/>
    <property type="match status" value="1"/>
</dbReference>
<reference evidence="1 3" key="1">
    <citation type="submission" date="2018-08" db="EMBL/GenBank/DDBJ databases">
        <title>Genomic Encyclopedia of Archaeal and Bacterial Type Strains, Phase II (KMG-II): from individual species to whole genera.</title>
        <authorList>
            <person name="Goeker M."/>
        </authorList>
    </citation>
    <scope>NUCLEOTIDE SEQUENCE [LARGE SCALE GENOMIC DNA]</scope>
    <source>
        <strain evidence="1 3">DSM 582</strain>
    </source>
</reference>
<evidence type="ECO:0000313" key="3">
    <source>
        <dbReference type="Proteomes" id="UP000256794"/>
    </source>
</evidence>
<dbReference type="InterPro" id="IPR036390">
    <property type="entry name" value="WH_DNA-bd_sf"/>
</dbReference>
<dbReference type="EMBL" id="QUMX01000016">
    <property type="protein sequence ID" value="REG46142.1"/>
    <property type="molecule type" value="Genomic_DNA"/>
</dbReference>
<name>A0AAQ0HDS3_PARVE</name>
<sequence>MKQSRTGRHPGVSNKHDGIAAASQALAAGDALTALKRVALRDDPPALALRGIAMAQLGDLDRARDLLRRAARGLRADPVARARCRLAVAEIALVTRDLGGLDQALGTVRSTLAAQDDRANAAHAAALQARLLLLTGRLDQAEAVLGTLDTAALPPASRPGCWLVAAGIAMRRIRAGDARAALDRAARAAHQTGIAALAAEVAQARAAFDAPAARLIESGREVLLDLAGVEALLGSDLLLVDACRNLLRGGATVVPLAGRPVLMALLRALAEAWPGDVPRETLLARAFRARQADESHRARLRVEIGRLRGQLTPLAGIRATGRGFVLEPRGARRIAVLAPPVEGDHAGLLALLADGEAWSSSALALALAVSPRSVQRALAVLDEAGRVEWFGHGRARRWIVRSVPGFPTGLLLPAPLPMR</sequence>
<organism evidence="1 3">
    <name type="scientific">Paracoccus versutus</name>
    <name type="common">Thiobacillus versutus</name>
    <dbReference type="NCBI Taxonomy" id="34007"/>
    <lineage>
        <taxon>Bacteria</taxon>
        <taxon>Pseudomonadati</taxon>
        <taxon>Pseudomonadota</taxon>
        <taxon>Alphaproteobacteria</taxon>
        <taxon>Rhodobacterales</taxon>
        <taxon>Paracoccaceae</taxon>
        <taxon>Paracoccus</taxon>
    </lineage>
</organism>
<proteinExistence type="predicted"/>
<protein>
    <recommendedName>
        <fullName evidence="4">Helix-turn-helix domain-containing protein</fullName>
    </recommendedName>
</protein>
<keyword evidence="3" id="KW-1185">Reference proteome</keyword>
<dbReference type="RefSeq" id="WP_052096368.1">
    <property type="nucleotide sequence ID" value="NZ_CP035287.1"/>
</dbReference>
<dbReference type="EMBL" id="QUMX01000044">
    <property type="protein sequence ID" value="REG32712.1"/>
    <property type="molecule type" value="Genomic_DNA"/>
</dbReference>
<dbReference type="InterPro" id="IPR036388">
    <property type="entry name" value="WH-like_DNA-bd_sf"/>
</dbReference>
<dbReference type="Gene3D" id="1.10.10.10">
    <property type="entry name" value="Winged helix-like DNA-binding domain superfamily/Winged helix DNA-binding domain"/>
    <property type="match status" value="1"/>
</dbReference>
<comment type="caution">
    <text evidence="1">The sequence shown here is derived from an EMBL/GenBank/DDBJ whole genome shotgun (WGS) entry which is preliminary data.</text>
</comment>
<dbReference type="AlphaFoldDB" id="A0AAQ0HDS3"/>
<evidence type="ECO:0000313" key="1">
    <source>
        <dbReference type="EMBL" id="REG32712.1"/>
    </source>
</evidence>
<accession>A0AAQ0HDS3</accession>
<evidence type="ECO:0008006" key="4">
    <source>
        <dbReference type="Google" id="ProtNLM"/>
    </source>
</evidence>
<dbReference type="Proteomes" id="UP000256794">
    <property type="component" value="Unassembled WGS sequence"/>
</dbReference>